<protein>
    <recommendedName>
        <fullName evidence="9">Germin-like protein</fullName>
    </recommendedName>
</protein>
<dbReference type="InterPro" id="IPR011051">
    <property type="entry name" value="RmlC_Cupin_sf"/>
</dbReference>
<evidence type="ECO:0000256" key="8">
    <source>
        <dbReference type="PIRSR" id="PIRSR601929-2"/>
    </source>
</evidence>
<dbReference type="PANTHER" id="PTHR31238">
    <property type="entry name" value="GERMIN-LIKE PROTEIN SUBFAMILY 3 MEMBER 3"/>
    <property type="match status" value="1"/>
</dbReference>
<feature type="binding site" evidence="7">
    <location>
        <position position="27"/>
    </location>
    <ligand>
        <name>oxalate</name>
        <dbReference type="ChEBI" id="CHEBI:30623"/>
    </ligand>
</feature>
<evidence type="ECO:0000256" key="5">
    <source>
        <dbReference type="ARBA" id="ARBA00022723"/>
    </source>
</evidence>
<evidence type="ECO:0000256" key="4">
    <source>
        <dbReference type="ARBA" id="ARBA00022525"/>
    </source>
</evidence>
<evidence type="ECO:0000256" key="3">
    <source>
        <dbReference type="ARBA" id="ARBA00022523"/>
    </source>
</evidence>
<evidence type="ECO:0000313" key="11">
    <source>
        <dbReference type="EMBL" id="CAK9179237.1"/>
    </source>
</evidence>
<gene>
    <name evidence="11" type="ORF">ILEXP_LOCUS49173</name>
</gene>
<name>A0ABC8UBT4_9AQUA</name>
<keyword evidence="12" id="KW-1185">Reference proteome</keyword>
<dbReference type="SUPFAM" id="SSF51182">
    <property type="entry name" value="RmlC-like cupins"/>
    <property type="match status" value="1"/>
</dbReference>
<dbReference type="GO" id="GO:0048046">
    <property type="term" value="C:apoplast"/>
    <property type="evidence" value="ECO:0007669"/>
    <property type="project" value="UniProtKB-SubCell"/>
</dbReference>
<organism evidence="11 12">
    <name type="scientific">Ilex paraguariensis</name>
    <name type="common">yerba mate</name>
    <dbReference type="NCBI Taxonomy" id="185542"/>
    <lineage>
        <taxon>Eukaryota</taxon>
        <taxon>Viridiplantae</taxon>
        <taxon>Streptophyta</taxon>
        <taxon>Embryophyta</taxon>
        <taxon>Tracheophyta</taxon>
        <taxon>Spermatophyta</taxon>
        <taxon>Magnoliopsida</taxon>
        <taxon>eudicotyledons</taxon>
        <taxon>Gunneridae</taxon>
        <taxon>Pentapetalae</taxon>
        <taxon>asterids</taxon>
        <taxon>campanulids</taxon>
        <taxon>Aquifoliales</taxon>
        <taxon>Aquifoliaceae</taxon>
        <taxon>Ilex</taxon>
    </lineage>
</organism>
<keyword evidence="3 9" id="KW-0052">Apoplast</keyword>
<proteinExistence type="inferred from homology"/>
<feature type="binding site" evidence="8">
    <location>
        <position position="30"/>
    </location>
    <ligand>
        <name>Mn(2+)</name>
        <dbReference type="ChEBI" id="CHEBI:29035"/>
    </ligand>
</feature>
<evidence type="ECO:0000313" key="12">
    <source>
        <dbReference type="Proteomes" id="UP001642360"/>
    </source>
</evidence>
<dbReference type="GO" id="GO:0030145">
    <property type="term" value="F:manganese ion binding"/>
    <property type="evidence" value="ECO:0007669"/>
    <property type="project" value="UniProtKB-UniRule"/>
</dbReference>
<keyword evidence="4 9" id="KW-0964">Secreted</keyword>
<feature type="domain" description="Cupin type-1" evidence="10">
    <location>
        <begin position="2"/>
        <end position="108"/>
    </location>
</feature>
<evidence type="ECO:0000256" key="2">
    <source>
        <dbReference type="ARBA" id="ARBA00007456"/>
    </source>
</evidence>
<comment type="similarity">
    <text evidence="2 9">Belongs to the germin family.</text>
</comment>
<reference evidence="11 12" key="1">
    <citation type="submission" date="2024-02" db="EMBL/GenBank/DDBJ databases">
        <authorList>
            <person name="Vignale AGUSTIN F."/>
            <person name="Sosa J E."/>
            <person name="Modenutti C."/>
        </authorList>
    </citation>
    <scope>NUCLEOTIDE SEQUENCE [LARGE SCALE GENOMIC DNA]</scope>
</reference>
<dbReference type="Pfam" id="PF00190">
    <property type="entry name" value="Cupin_1"/>
    <property type="match status" value="1"/>
</dbReference>
<dbReference type="Proteomes" id="UP001642360">
    <property type="component" value="Unassembled WGS sequence"/>
</dbReference>
<evidence type="ECO:0000259" key="10">
    <source>
        <dbReference type="Pfam" id="PF00190"/>
    </source>
</evidence>
<evidence type="ECO:0000256" key="9">
    <source>
        <dbReference type="RuleBase" id="RU366015"/>
    </source>
</evidence>
<comment type="subcellular location">
    <subcellularLocation>
        <location evidence="1 9">Secreted</location>
        <location evidence="1 9">Extracellular space</location>
        <location evidence="1 9">Apoplast</location>
    </subcellularLocation>
</comment>
<accession>A0ABC8UBT4</accession>
<evidence type="ECO:0000256" key="7">
    <source>
        <dbReference type="PIRSR" id="PIRSR601929-1"/>
    </source>
</evidence>
<evidence type="ECO:0000256" key="1">
    <source>
        <dbReference type="ARBA" id="ARBA00004271"/>
    </source>
</evidence>
<sequence length="112" mass="12224">MDSSAKKGLNTLGVLMARIDYAPGGLNPPHTYPRATKMILCLKVNWMRAANVVISKHIMKRENFVFSIGFVYFHKNNGKVPAAVVVGFNSQLPGIHVIASTLFGAMPLVKVV</sequence>
<evidence type="ECO:0000256" key="6">
    <source>
        <dbReference type="ARBA" id="ARBA00023211"/>
    </source>
</evidence>
<comment type="caution">
    <text evidence="11">The sequence shown here is derived from an EMBL/GenBank/DDBJ whole genome shotgun (WGS) entry which is preliminary data.</text>
</comment>
<dbReference type="InterPro" id="IPR014710">
    <property type="entry name" value="RmlC-like_jellyroll"/>
</dbReference>
<dbReference type="EMBL" id="CAUOFW020007443">
    <property type="protein sequence ID" value="CAK9179237.1"/>
    <property type="molecule type" value="Genomic_DNA"/>
</dbReference>
<keyword evidence="5 7" id="KW-0479">Metal-binding</keyword>
<dbReference type="InterPro" id="IPR001929">
    <property type="entry name" value="Germin"/>
</dbReference>
<dbReference type="AlphaFoldDB" id="A0ABC8UBT4"/>
<dbReference type="InterPro" id="IPR006045">
    <property type="entry name" value="Cupin_1"/>
</dbReference>
<keyword evidence="6 7" id="KW-0464">Manganese</keyword>
<dbReference type="Gene3D" id="2.60.120.10">
    <property type="entry name" value="Jelly Rolls"/>
    <property type="match status" value="1"/>
</dbReference>
<dbReference type="PRINTS" id="PR00325">
    <property type="entry name" value="GERMIN"/>
</dbReference>